<keyword evidence="2" id="KW-0472">Membrane</keyword>
<evidence type="ECO:0000313" key="3">
    <source>
        <dbReference type="EMBL" id="AXE38001.1"/>
    </source>
</evidence>
<feature type="compositionally biased region" description="Acidic residues" evidence="1">
    <location>
        <begin position="235"/>
        <end position="247"/>
    </location>
</feature>
<dbReference type="InterPro" id="IPR036388">
    <property type="entry name" value="WH-like_DNA-bd_sf"/>
</dbReference>
<name>A0A344URV3_9ACTN</name>
<proteinExistence type="predicted"/>
<dbReference type="Gene3D" id="1.10.10.10">
    <property type="entry name" value="Winged helix-like DNA-binding domain superfamily/Winged helix DNA-binding domain"/>
    <property type="match status" value="1"/>
</dbReference>
<dbReference type="EMBL" id="CP025198">
    <property type="protein sequence ID" value="AXE38001.1"/>
    <property type="molecule type" value="Genomic_DNA"/>
</dbReference>
<evidence type="ECO:0000256" key="1">
    <source>
        <dbReference type="SAM" id="MobiDB-lite"/>
    </source>
</evidence>
<protein>
    <recommendedName>
        <fullName evidence="5">Excisionase</fullName>
    </recommendedName>
</protein>
<dbReference type="InterPro" id="IPR009057">
    <property type="entry name" value="Homeodomain-like_sf"/>
</dbReference>
<feature type="transmembrane region" description="Helical" evidence="2">
    <location>
        <begin position="48"/>
        <end position="71"/>
    </location>
</feature>
<feature type="region of interest" description="Disordered" evidence="1">
    <location>
        <begin position="226"/>
        <end position="263"/>
    </location>
</feature>
<feature type="region of interest" description="Disordered" evidence="1">
    <location>
        <begin position="165"/>
        <end position="214"/>
    </location>
</feature>
<dbReference type="Proteomes" id="UP000251995">
    <property type="component" value="Chromosome"/>
</dbReference>
<feature type="transmembrane region" description="Helical" evidence="2">
    <location>
        <begin position="106"/>
        <end position="130"/>
    </location>
</feature>
<reference evidence="3 4" key="1">
    <citation type="submission" date="2017-12" db="EMBL/GenBank/DDBJ databases">
        <title>The whole genome sequence of the Acidipropionibacterium virtanenii sp. nov. type strain JS278.</title>
        <authorList>
            <person name="Laine P."/>
            <person name="Deptula P."/>
            <person name="Varmanen P."/>
            <person name="Auvinen P."/>
        </authorList>
    </citation>
    <scope>NUCLEOTIDE SEQUENCE [LARGE SCALE GENOMIC DNA]</scope>
    <source>
        <strain evidence="3 4">JS278</strain>
    </source>
</reference>
<feature type="transmembrane region" description="Helical" evidence="2">
    <location>
        <begin position="78"/>
        <end position="100"/>
    </location>
</feature>
<keyword evidence="2" id="KW-0812">Transmembrane</keyword>
<dbReference type="InterPro" id="IPR021235">
    <property type="entry name" value="DUF2637"/>
</dbReference>
<keyword evidence="4" id="KW-1185">Reference proteome</keyword>
<evidence type="ECO:0000313" key="4">
    <source>
        <dbReference type="Proteomes" id="UP000251995"/>
    </source>
</evidence>
<organism evidence="3 4">
    <name type="scientific">Acidipropionibacterium virtanenii</name>
    <dbReference type="NCBI Taxonomy" id="2057246"/>
    <lineage>
        <taxon>Bacteria</taxon>
        <taxon>Bacillati</taxon>
        <taxon>Actinomycetota</taxon>
        <taxon>Actinomycetes</taxon>
        <taxon>Propionibacteriales</taxon>
        <taxon>Propionibacteriaceae</taxon>
        <taxon>Acidipropionibacterium</taxon>
    </lineage>
</organism>
<keyword evidence="2" id="KW-1133">Transmembrane helix</keyword>
<dbReference type="OrthoDB" id="4480597at2"/>
<accession>A0A344URV3</accession>
<dbReference type="RefSeq" id="WP_114044080.1">
    <property type="nucleotide sequence ID" value="NZ_CP025198.1"/>
</dbReference>
<feature type="compositionally biased region" description="Basic and acidic residues" evidence="1">
    <location>
        <begin position="193"/>
        <end position="202"/>
    </location>
</feature>
<dbReference type="KEGG" id="acij:JS278_00814"/>
<evidence type="ECO:0000256" key="2">
    <source>
        <dbReference type="SAM" id="Phobius"/>
    </source>
</evidence>
<dbReference type="AlphaFoldDB" id="A0A344URV3"/>
<feature type="transmembrane region" description="Helical" evidence="2">
    <location>
        <begin position="9"/>
        <end position="28"/>
    </location>
</feature>
<sequence length="263" mass="27483">MNAIPGHRWAVMTAVAGTVFIAAGAFWLSFTSLADLARRSGIGAGQAWAWPLIVDGIIVVATVAVVALAGTRTSWYPWALLIGGASVSVTANAIHAVIAADADVPSILAGAVAAVPPVVLLAITHLTVILTRPPEPHTTAEPPDGEFRPWLDIDDVAPVDLVLPEAMPSPAPASDEPDGEPTPIGDDFGLEPSADRRERAAGLHEAGWSNKKIARQLGVHPSTIGRWLTAHTASPDDESADETDTNDTSEGLSDQDTNHEEKS</sequence>
<dbReference type="Pfam" id="PF10935">
    <property type="entry name" value="DUF2637"/>
    <property type="match status" value="1"/>
</dbReference>
<dbReference type="Pfam" id="PF13384">
    <property type="entry name" value="HTH_23"/>
    <property type="match status" value="1"/>
</dbReference>
<dbReference type="SUPFAM" id="SSF46689">
    <property type="entry name" value="Homeodomain-like"/>
    <property type="match status" value="1"/>
</dbReference>
<evidence type="ECO:0008006" key="5">
    <source>
        <dbReference type="Google" id="ProtNLM"/>
    </source>
</evidence>
<gene>
    <name evidence="3" type="ORF">JS278_00814</name>
</gene>